<dbReference type="EMBL" id="CP039852">
    <property type="protein sequence ID" value="QCZ93503.1"/>
    <property type="molecule type" value="Genomic_DNA"/>
</dbReference>
<keyword evidence="7" id="KW-0472">Membrane</keyword>
<gene>
    <name evidence="8" type="primary">rmuC</name>
    <name evidence="8" type="ORF">FBQ74_08385</name>
</gene>
<dbReference type="KEGG" id="salk:FBQ74_08385"/>
<evidence type="ECO:0000256" key="7">
    <source>
        <dbReference type="SAM" id="Phobius"/>
    </source>
</evidence>
<keyword evidence="4" id="KW-0233">DNA recombination</keyword>
<keyword evidence="9" id="KW-1185">Reference proteome</keyword>
<sequence length="500" mass="56628">MNTEALTLIGSGALAGLAAGALLTYWLCQRRFTHERNTLSEQNHLLQQQTEQAELYFNRQLSAKQEELSLSQERVFDAQSQIGELGQKAAQLARLESDHNALREEFRELQKTYSDLNARHEAQTASYKQSAQSSDEKIAMLESAEQRLQTQFENLANKIFTEKSESFTQTNKSGMDALINPLKEQLENFKRQINDQYTREGQERASLKTEILSLKELNQRITEEASALTMALKGDNKKQGNWGEVVLERILKESGLREGHEFETQVSLRSDNGRLQQPDVVVHLPNDKDVIIDSKVSLAAYERYFNAEDEGQRNQLIKEHVSSIRGHIKGLGAKDYQELAGLKTLDYVLMFIPVEPAFLLAIEEEPDLVTLALNHNIMLVSPTNLLVALRTINNIWQYEYQNQNAQKIAAQAGRLYDKFTGFVADMDKIGKSLEATQKHFDGALGKLSTGRGNLVRQVEQFRVLGVQPSKRLPDEMLRDAFDTEDSDTQQEVTPRSNSLP</sequence>
<dbReference type="AlphaFoldDB" id="A0A5B7YE57"/>
<dbReference type="OrthoDB" id="9765111at2"/>
<keyword evidence="7" id="KW-0812">Transmembrane</keyword>
<organism evidence="8 9">
    <name type="scientific">Salinimonas iocasae</name>
    <dbReference type="NCBI Taxonomy" id="2572577"/>
    <lineage>
        <taxon>Bacteria</taxon>
        <taxon>Pseudomonadati</taxon>
        <taxon>Pseudomonadota</taxon>
        <taxon>Gammaproteobacteria</taxon>
        <taxon>Alteromonadales</taxon>
        <taxon>Alteromonadaceae</taxon>
        <taxon>Alteromonas/Salinimonas group</taxon>
        <taxon>Salinimonas</taxon>
    </lineage>
</organism>
<accession>A0A5B7YE57</accession>
<evidence type="ECO:0000313" key="9">
    <source>
        <dbReference type="Proteomes" id="UP000304912"/>
    </source>
</evidence>
<evidence type="ECO:0000256" key="4">
    <source>
        <dbReference type="ARBA" id="ARBA00023172"/>
    </source>
</evidence>
<evidence type="ECO:0000256" key="3">
    <source>
        <dbReference type="ARBA" id="ARBA00023054"/>
    </source>
</evidence>
<keyword evidence="7" id="KW-1133">Transmembrane helix</keyword>
<evidence type="ECO:0000256" key="2">
    <source>
        <dbReference type="ARBA" id="ARBA00009840"/>
    </source>
</evidence>
<dbReference type="PANTHER" id="PTHR30563:SF0">
    <property type="entry name" value="DNA RECOMBINATION PROTEIN RMUC"/>
    <property type="match status" value="1"/>
</dbReference>
<proteinExistence type="inferred from homology"/>
<dbReference type="Proteomes" id="UP000304912">
    <property type="component" value="Chromosome"/>
</dbReference>
<evidence type="ECO:0000256" key="1">
    <source>
        <dbReference type="ARBA" id="ARBA00003416"/>
    </source>
</evidence>
<feature type="transmembrane region" description="Helical" evidence="7">
    <location>
        <begin position="6"/>
        <end position="28"/>
    </location>
</feature>
<feature type="compositionally biased region" description="Polar residues" evidence="6">
    <location>
        <begin position="489"/>
        <end position="500"/>
    </location>
</feature>
<comment type="function">
    <text evidence="1">Involved in DNA recombination.</text>
</comment>
<dbReference type="PANTHER" id="PTHR30563">
    <property type="entry name" value="DNA RECOMBINATION PROTEIN RMUC"/>
    <property type="match status" value="1"/>
</dbReference>
<dbReference type="Pfam" id="PF02646">
    <property type="entry name" value="RmuC"/>
    <property type="match status" value="1"/>
</dbReference>
<name>A0A5B7YE57_9ALTE</name>
<feature type="coiled-coil region" evidence="5">
    <location>
        <begin position="85"/>
        <end position="158"/>
    </location>
</feature>
<protein>
    <submittedName>
        <fullName evidence="8">DNA recombination protein RmuC</fullName>
    </submittedName>
</protein>
<evidence type="ECO:0000256" key="6">
    <source>
        <dbReference type="SAM" id="MobiDB-lite"/>
    </source>
</evidence>
<comment type="similarity">
    <text evidence="2">Belongs to the RmuC family.</text>
</comment>
<feature type="region of interest" description="Disordered" evidence="6">
    <location>
        <begin position="477"/>
        <end position="500"/>
    </location>
</feature>
<reference evidence="8 9" key="1">
    <citation type="submission" date="2019-04" db="EMBL/GenBank/DDBJ databases">
        <title>Salinimonas iocasae sp. nov., a halophilic bacterium isolated from the outer tube casing of tubeworms in Okinawa Trough.</title>
        <authorList>
            <person name="Zhang H."/>
            <person name="Wang H."/>
            <person name="Li C."/>
        </authorList>
    </citation>
    <scope>NUCLEOTIDE SEQUENCE [LARGE SCALE GENOMIC DNA]</scope>
    <source>
        <strain evidence="8 9">KX18D6</strain>
    </source>
</reference>
<evidence type="ECO:0000256" key="5">
    <source>
        <dbReference type="SAM" id="Coils"/>
    </source>
</evidence>
<dbReference type="InterPro" id="IPR003798">
    <property type="entry name" value="DNA_recombination_RmuC"/>
</dbReference>
<keyword evidence="3 5" id="KW-0175">Coiled coil</keyword>
<dbReference type="GO" id="GO:0006310">
    <property type="term" value="P:DNA recombination"/>
    <property type="evidence" value="ECO:0007669"/>
    <property type="project" value="UniProtKB-KW"/>
</dbReference>
<evidence type="ECO:0000313" key="8">
    <source>
        <dbReference type="EMBL" id="QCZ93503.1"/>
    </source>
</evidence>
<dbReference type="RefSeq" id="WP_139756247.1">
    <property type="nucleotide sequence ID" value="NZ_CP039852.1"/>
</dbReference>